<organism evidence="1 2">
    <name type="scientific">Hoeflea poritis</name>
    <dbReference type="NCBI Taxonomy" id="2993659"/>
    <lineage>
        <taxon>Bacteria</taxon>
        <taxon>Pseudomonadati</taxon>
        <taxon>Pseudomonadota</taxon>
        <taxon>Alphaproteobacteria</taxon>
        <taxon>Hyphomicrobiales</taxon>
        <taxon>Rhizobiaceae</taxon>
        <taxon>Hoeflea</taxon>
    </lineage>
</organism>
<evidence type="ECO:0000313" key="2">
    <source>
        <dbReference type="Proteomes" id="UP001148313"/>
    </source>
</evidence>
<dbReference type="RefSeq" id="WP_271092786.1">
    <property type="nucleotide sequence ID" value="NZ_JAPJZH010000044.1"/>
</dbReference>
<dbReference type="EMBL" id="JAPJZH010000044">
    <property type="protein sequence ID" value="MDA4848904.1"/>
    <property type="molecule type" value="Genomic_DNA"/>
</dbReference>
<keyword evidence="2" id="KW-1185">Reference proteome</keyword>
<sequence length="128" mass="15006">MTSKSFTVSDYHELLALHRALLEAKFCDEPNDLDISASPIISEMHKKLVKLLQEIEAGKNKDQVNHAWDEWLSIDQSRREWQVALTRARSERSWADWNEAQKKKYVYDLLSPFILDEEAAKKFIDSVR</sequence>
<accession>A0ABT4VW91</accession>
<protein>
    <submittedName>
        <fullName evidence="1">Uncharacterized protein</fullName>
    </submittedName>
</protein>
<name>A0ABT4VW91_9HYPH</name>
<proteinExistence type="predicted"/>
<evidence type="ECO:0000313" key="1">
    <source>
        <dbReference type="EMBL" id="MDA4848904.1"/>
    </source>
</evidence>
<dbReference type="Proteomes" id="UP001148313">
    <property type="component" value="Unassembled WGS sequence"/>
</dbReference>
<gene>
    <name evidence="1" type="ORF">OOZ53_26400</name>
</gene>
<reference evidence="1" key="1">
    <citation type="submission" date="2022-11" db="EMBL/GenBank/DDBJ databases">
        <title>Hoeflea poritis sp. nov., isolated from scleractinian coral Porites lutea.</title>
        <authorList>
            <person name="Zhang G."/>
            <person name="Wei Q."/>
            <person name="Cai L."/>
        </authorList>
    </citation>
    <scope>NUCLEOTIDE SEQUENCE</scope>
    <source>
        <strain evidence="1">E7-10</strain>
    </source>
</reference>
<comment type="caution">
    <text evidence="1">The sequence shown here is derived from an EMBL/GenBank/DDBJ whole genome shotgun (WGS) entry which is preliminary data.</text>
</comment>